<evidence type="ECO:0000256" key="1">
    <source>
        <dbReference type="SAM" id="SignalP"/>
    </source>
</evidence>
<reference evidence="3" key="1">
    <citation type="journal article" date="2012" name="J. Bacteriol.">
        <title>Genome sequences of type strains of seven species of the marine bacterium Pseudoalteromonas.</title>
        <authorList>
            <person name="Xie B.B."/>
            <person name="Shu Y.L."/>
            <person name="Qin Q.L."/>
            <person name="Rong J.C."/>
            <person name="Zhang X.Y."/>
            <person name="Chen X.L."/>
            <person name="Shi M."/>
            <person name="He H.L."/>
            <person name="Zhou B.C."/>
            <person name="Zhang Y.Z."/>
        </authorList>
    </citation>
    <scope>NUCLEOTIDE SEQUENCE [LARGE SCALE GENOMIC DNA]</scope>
    <source>
        <strain evidence="3">NCIMB 2128</strain>
    </source>
</reference>
<proteinExistence type="predicted"/>
<dbReference type="SUPFAM" id="SSF53850">
    <property type="entry name" value="Periplasmic binding protein-like II"/>
    <property type="match status" value="1"/>
</dbReference>
<keyword evidence="4" id="KW-1185">Reference proteome</keyword>
<dbReference type="PANTHER" id="PTHR38834:SF3">
    <property type="entry name" value="SOLUTE-BINDING PROTEIN FAMILY 3_N-TERMINAL DOMAIN-CONTAINING PROTEIN"/>
    <property type="match status" value="1"/>
</dbReference>
<feature type="domain" description="Solute-binding protein family 3/N-terminal" evidence="2">
    <location>
        <begin position="27"/>
        <end position="251"/>
    </location>
</feature>
<feature type="signal peptide" evidence="1">
    <location>
        <begin position="1"/>
        <end position="21"/>
    </location>
</feature>
<dbReference type="Gene3D" id="3.40.190.10">
    <property type="entry name" value="Periplasmic binding protein-like II"/>
    <property type="match status" value="2"/>
</dbReference>
<evidence type="ECO:0000313" key="4">
    <source>
        <dbReference type="Proteomes" id="UP000016534"/>
    </source>
</evidence>
<dbReference type="InterPro" id="IPR001638">
    <property type="entry name" value="Solute-binding_3/MltF_N"/>
</dbReference>
<protein>
    <submittedName>
        <fullName evidence="3">Extracellular solute-binding protein family 3</fullName>
    </submittedName>
</protein>
<name>A0ABN0NHX7_9GAMM</name>
<reference evidence="3" key="2">
    <citation type="submission" date="2013-04" db="EMBL/GenBank/DDBJ databases">
        <title>Genome sequence of Pseudoalteromonas undina.</title>
        <authorList>
            <person name="Xie B.-B."/>
            <person name="Rong J.-C."/>
            <person name="Qin Q.-L."/>
            <person name="Shu Y.-L."/>
            <person name="Zhang Y.-Z."/>
        </authorList>
    </citation>
    <scope>NUCLEOTIDE SEQUENCE</scope>
    <source>
        <strain evidence="3">NCIMB 2128</strain>
    </source>
</reference>
<comment type="caution">
    <text evidence="3">The sequence shown here is derived from an EMBL/GenBank/DDBJ whole genome shotgun (WGS) entry which is preliminary data.</text>
</comment>
<dbReference type="EMBL" id="AHCF02000017">
    <property type="protein sequence ID" value="ERG60991.1"/>
    <property type="molecule type" value="Genomic_DNA"/>
</dbReference>
<evidence type="ECO:0000259" key="2">
    <source>
        <dbReference type="Pfam" id="PF00497"/>
    </source>
</evidence>
<keyword evidence="1" id="KW-0732">Signal</keyword>
<dbReference type="Pfam" id="PF00497">
    <property type="entry name" value="SBP_bac_3"/>
    <property type="match status" value="1"/>
</dbReference>
<accession>A0ABN0NHX7</accession>
<dbReference type="Proteomes" id="UP000016534">
    <property type="component" value="Unassembled WGS sequence"/>
</dbReference>
<feature type="chain" id="PRO_5046139515" evidence="1">
    <location>
        <begin position="22"/>
        <end position="252"/>
    </location>
</feature>
<gene>
    <name evidence="3" type="ORF">PUND_07764</name>
</gene>
<evidence type="ECO:0000313" key="3">
    <source>
        <dbReference type="EMBL" id="ERG60991.1"/>
    </source>
</evidence>
<organism evidence="3 4">
    <name type="scientific">Pseudoalteromonas undina</name>
    <dbReference type="NCBI Taxonomy" id="43660"/>
    <lineage>
        <taxon>Bacteria</taxon>
        <taxon>Pseudomonadati</taxon>
        <taxon>Pseudomonadota</taxon>
        <taxon>Gammaproteobacteria</taxon>
        <taxon>Alteromonadales</taxon>
        <taxon>Pseudoalteromonadaceae</taxon>
        <taxon>Pseudoalteromonas</taxon>
    </lineage>
</organism>
<dbReference type="PANTHER" id="PTHR38834">
    <property type="entry name" value="PERIPLASMIC SUBSTRATE BINDING PROTEIN FAMILY 3"/>
    <property type="match status" value="1"/>
</dbReference>
<sequence length="252" mass="29146">MCIYKFILLAFVLLFSQKIQAAEPKLVIYTESFPPYNFQDGTGQLVGINHDIVKDTCARAALECEFIMLPWKRAYHLVQSNPQSAIFSLAKTQEREPLFKWVGPLVSNQTYFYKLKTSEHIVMDDITQAKNYSLGIVRGDIYEMLVRRLGFVADKNLLLFSEADSFMRLFFKKRIDLIIGSDFTIGHQTEPFGYSRDDLVKLKQIHVDELKGNYIGFNKAASPVVVERFNQALKQLKAESEYKPYINRYVKN</sequence>